<sequence>MVARKKAAIPVAFAQTTIICFFVLAPFSLMALMMMMPKTKDASVSIVK</sequence>
<feature type="transmembrane region" description="Helical" evidence="1">
    <location>
        <begin position="12"/>
        <end position="33"/>
    </location>
</feature>
<evidence type="ECO:0000256" key="1">
    <source>
        <dbReference type="SAM" id="Phobius"/>
    </source>
</evidence>
<proteinExistence type="predicted"/>
<protein>
    <submittedName>
        <fullName evidence="2">Uncharacterized protein</fullName>
    </submittedName>
</protein>
<reference evidence="2" key="1">
    <citation type="submission" date="2021-11" db="EMBL/GenBank/DDBJ databases">
        <authorList>
            <person name="Bulgarelli D."/>
        </authorList>
    </citation>
    <scope>NUCLEOTIDE SEQUENCE</scope>
    <source>
        <strain evidence="2">Bi133</strain>
    </source>
</reference>
<keyword evidence="1" id="KW-0472">Membrane</keyword>
<dbReference type="EMBL" id="CAKKMG010000208">
    <property type="protein sequence ID" value="CAH0319066.1"/>
    <property type="molecule type" value="Genomic_DNA"/>
</dbReference>
<gene>
    <name evidence="2" type="ORF">SRABI133_05256</name>
</gene>
<evidence type="ECO:0000313" key="2">
    <source>
        <dbReference type="EMBL" id="CAH0319066.1"/>
    </source>
</evidence>
<dbReference type="Proteomes" id="UP000789326">
    <property type="component" value="Unassembled WGS sequence"/>
</dbReference>
<accession>A0A9W4L9N9</accession>
<dbReference type="AlphaFoldDB" id="A0A9W4L9N9"/>
<comment type="caution">
    <text evidence="2">The sequence shown here is derived from an EMBL/GenBank/DDBJ whole genome shotgun (WGS) entry which is preliminary data.</text>
</comment>
<keyword evidence="1" id="KW-0812">Transmembrane</keyword>
<name>A0A9W4L9N9_9BACI</name>
<keyword evidence="1" id="KW-1133">Transmembrane helix</keyword>
<evidence type="ECO:0000313" key="3">
    <source>
        <dbReference type="Proteomes" id="UP000789326"/>
    </source>
</evidence>
<organism evidence="2 3">
    <name type="scientific">Peribacillus simplex</name>
    <dbReference type="NCBI Taxonomy" id="1478"/>
    <lineage>
        <taxon>Bacteria</taxon>
        <taxon>Bacillati</taxon>
        <taxon>Bacillota</taxon>
        <taxon>Bacilli</taxon>
        <taxon>Bacillales</taxon>
        <taxon>Bacillaceae</taxon>
        <taxon>Peribacillus</taxon>
    </lineage>
</organism>